<protein>
    <submittedName>
        <fullName evidence="1">Uncharacterized protein</fullName>
    </submittedName>
</protein>
<evidence type="ECO:0000313" key="2">
    <source>
        <dbReference type="Proteomes" id="UP000322234"/>
    </source>
</evidence>
<name>A0A6B0RMA1_9CETA</name>
<dbReference type="AlphaFoldDB" id="A0A6B0RMA1"/>
<accession>A0A6B0RMA1</accession>
<dbReference type="Proteomes" id="UP000322234">
    <property type="component" value="Unassembled WGS sequence"/>
</dbReference>
<evidence type="ECO:0000313" key="1">
    <source>
        <dbReference type="EMBL" id="MXQ89124.1"/>
    </source>
</evidence>
<dbReference type="EMBL" id="VBQZ03000053">
    <property type="protein sequence ID" value="MXQ89124.1"/>
    <property type="molecule type" value="Genomic_DNA"/>
</dbReference>
<comment type="caution">
    <text evidence="1">The sequence shown here is derived from an EMBL/GenBank/DDBJ whole genome shotgun (WGS) entry which is preliminary data.</text>
</comment>
<organism evidence="1 2">
    <name type="scientific">Bos mutus</name>
    <name type="common">wild yak</name>
    <dbReference type="NCBI Taxonomy" id="72004"/>
    <lineage>
        <taxon>Eukaryota</taxon>
        <taxon>Metazoa</taxon>
        <taxon>Chordata</taxon>
        <taxon>Craniata</taxon>
        <taxon>Vertebrata</taxon>
        <taxon>Euteleostomi</taxon>
        <taxon>Mammalia</taxon>
        <taxon>Eutheria</taxon>
        <taxon>Laurasiatheria</taxon>
        <taxon>Artiodactyla</taxon>
        <taxon>Ruminantia</taxon>
        <taxon>Pecora</taxon>
        <taxon>Bovidae</taxon>
        <taxon>Bovinae</taxon>
        <taxon>Bos</taxon>
    </lineage>
</organism>
<keyword evidence="2" id="KW-1185">Reference proteome</keyword>
<sequence>MESVCGEKGSPPPKALQMLIKQEKTLMKQGLWSSFHRMLPVPMWREMPAGADREGEIISRVRCHTSVLRSEYDEVKSGMTLSDYAT</sequence>
<proteinExistence type="predicted"/>
<gene>
    <name evidence="1" type="ORF">E5288_WYG015118</name>
</gene>
<reference evidence="1" key="1">
    <citation type="submission" date="2019-10" db="EMBL/GenBank/DDBJ databases">
        <title>The sequence and de novo assembly of the wild yak genome.</title>
        <authorList>
            <person name="Liu Y."/>
        </authorList>
    </citation>
    <scope>NUCLEOTIDE SEQUENCE [LARGE SCALE GENOMIC DNA]</scope>
    <source>
        <strain evidence="1">WY2019</strain>
    </source>
</reference>